<feature type="compositionally biased region" description="Basic and acidic residues" evidence="1">
    <location>
        <begin position="101"/>
        <end position="110"/>
    </location>
</feature>
<sequence length="161" mass="18351">MADPIVDAIIEWKVQRVKMISDAVEDELNSYRVSDDERCWREYVGPSEGEREEEQPANDEFMHRRSPPLFRSSDVVPARWSALSATEVPTIPCENKEHAITSRLPHHDTFRNSPATSHVDTPIDAIPTSRPPLPTDEKSTRGPVPPRRAQSDRQSETLRIE</sequence>
<feature type="region of interest" description="Disordered" evidence="1">
    <location>
        <begin position="44"/>
        <end position="65"/>
    </location>
</feature>
<dbReference type="Proteomes" id="UP001281761">
    <property type="component" value="Unassembled WGS sequence"/>
</dbReference>
<dbReference type="EMBL" id="JARBJD010000025">
    <property type="protein sequence ID" value="KAK2960072.1"/>
    <property type="molecule type" value="Genomic_DNA"/>
</dbReference>
<reference evidence="2 3" key="1">
    <citation type="journal article" date="2022" name="bioRxiv">
        <title>Genomics of Preaxostyla Flagellates Illuminates Evolutionary Transitions and the Path Towards Mitochondrial Loss.</title>
        <authorList>
            <person name="Novak L.V.F."/>
            <person name="Treitli S.C."/>
            <person name="Pyrih J."/>
            <person name="Halakuc P."/>
            <person name="Pipaliya S.V."/>
            <person name="Vacek V."/>
            <person name="Brzon O."/>
            <person name="Soukal P."/>
            <person name="Eme L."/>
            <person name="Dacks J.B."/>
            <person name="Karnkowska A."/>
            <person name="Elias M."/>
            <person name="Hampl V."/>
        </authorList>
    </citation>
    <scope>NUCLEOTIDE SEQUENCE [LARGE SCALE GENOMIC DNA]</scope>
    <source>
        <strain evidence="2">NAU3</strain>
        <tissue evidence="2">Gut</tissue>
    </source>
</reference>
<feature type="compositionally biased region" description="Basic and acidic residues" evidence="1">
    <location>
        <begin position="149"/>
        <end position="161"/>
    </location>
</feature>
<protein>
    <submittedName>
        <fullName evidence="2">Uncharacterized protein</fullName>
    </submittedName>
</protein>
<name>A0ABQ9Y8H8_9EUKA</name>
<evidence type="ECO:0000313" key="3">
    <source>
        <dbReference type="Proteomes" id="UP001281761"/>
    </source>
</evidence>
<feature type="region of interest" description="Disordered" evidence="1">
    <location>
        <begin position="101"/>
        <end position="161"/>
    </location>
</feature>
<evidence type="ECO:0000256" key="1">
    <source>
        <dbReference type="SAM" id="MobiDB-lite"/>
    </source>
</evidence>
<comment type="caution">
    <text evidence="2">The sequence shown here is derived from an EMBL/GenBank/DDBJ whole genome shotgun (WGS) entry which is preliminary data.</text>
</comment>
<organism evidence="2 3">
    <name type="scientific">Blattamonas nauphoetae</name>
    <dbReference type="NCBI Taxonomy" id="2049346"/>
    <lineage>
        <taxon>Eukaryota</taxon>
        <taxon>Metamonada</taxon>
        <taxon>Preaxostyla</taxon>
        <taxon>Oxymonadida</taxon>
        <taxon>Blattamonas</taxon>
    </lineage>
</organism>
<gene>
    <name evidence="2" type="ORF">BLNAU_4955</name>
</gene>
<proteinExistence type="predicted"/>
<evidence type="ECO:0000313" key="2">
    <source>
        <dbReference type="EMBL" id="KAK2960072.1"/>
    </source>
</evidence>
<keyword evidence="3" id="KW-1185">Reference proteome</keyword>
<accession>A0ABQ9Y8H8</accession>